<protein>
    <submittedName>
        <fullName evidence="2">Uncharacterized protein</fullName>
    </submittedName>
</protein>
<keyword evidence="1" id="KW-0732">Signal</keyword>
<dbReference type="RefSeq" id="WP_260906628.1">
    <property type="nucleotide sequence ID" value="NZ_JAOCZP010000010.1"/>
</dbReference>
<comment type="caution">
    <text evidence="2">The sequence shown here is derived from an EMBL/GenBank/DDBJ whole genome shotgun (WGS) entry which is preliminary data.</text>
</comment>
<evidence type="ECO:0000313" key="2">
    <source>
        <dbReference type="EMBL" id="MCT7377892.1"/>
    </source>
</evidence>
<sequence>MLQKKLFSVATFAGTIAASLLALAPTASGGPLGTAEGQDQYLPVQSISYEFGSKYMSGYFVQETAMCFVALMVIEKSDPEAVLPVTATRVRLVLNPGQIAGLDSEEGRSLNFTCGKDAATMLVDVGEREKLVARQAMALPTDIAKSR</sequence>
<dbReference type="EMBL" id="JAOCZP010000010">
    <property type="protein sequence ID" value="MCT7377892.1"/>
    <property type="molecule type" value="Genomic_DNA"/>
</dbReference>
<evidence type="ECO:0000256" key="1">
    <source>
        <dbReference type="SAM" id="SignalP"/>
    </source>
</evidence>
<accession>A0ABT2LVK6</accession>
<name>A0ABT2LVK6_9HYPH</name>
<proteinExistence type="predicted"/>
<gene>
    <name evidence="2" type="ORF">N5A92_22995</name>
</gene>
<evidence type="ECO:0000313" key="3">
    <source>
        <dbReference type="Proteomes" id="UP001320831"/>
    </source>
</evidence>
<dbReference type="Proteomes" id="UP001320831">
    <property type="component" value="Unassembled WGS sequence"/>
</dbReference>
<feature type="signal peptide" evidence="1">
    <location>
        <begin position="1"/>
        <end position="29"/>
    </location>
</feature>
<feature type="chain" id="PRO_5047529786" evidence="1">
    <location>
        <begin position="30"/>
        <end position="147"/>
    </location>
</feature>
<reference evidence="2 3" key="1">
    <citation type="submission" date="2022-09" db="EMBL/GenBank/DDBJ databases">
        <title>Chelativorans salina sp. nov., a novel slightly halophilic bacterium isolated from a saline lake sediment enrichment.</title>
        <authorList>
            <person name="Gao L."/>
            <person name="Fang B.-Z."/>
            <person name="Li W.-J."/>
        </authorList>
    </citation>
    <scope>NUCLEOTIDE SEQUENCE [LARGE SCALE GENOMIC DNA]</scope>
    <source>
        <strain evidence="2 3">EGI FJ00035</strain>
    </source>
</reference>
<keyword evidence="3" id="KW-1185">Reference proteome</keyword>
<organism evidence="2 3">
    <name type="scientific">Chelativorans salis</name>
    <dbReference type="NCBI Taxonomy" id="2978478"/>
    <lineage>
        <taxon>Bacteria</taxon>
        <taxon>Pseudomonadati</taxon>
        <taxon>Pseudomonadota</taxon>
        <taxon>Alphaproteobacteria</taxon>
        <taxon>Hyphomicrobiales</taxon>
        <taxon>Phyllobacteriaceae</taxon>
        <taxon>Chelativorans</taxon>
    </lineage>
</organism>